<evidence type="ECO:0000313" key="3">
    <source>
        <dbReference type="Proteomes" id="UP000235826"/>
    </source>
</evidence>
<keyword evidence="3" id="KW-1185">Reference proteome</keyword>
<dbReference type="PROSITE" id="PS51257">
    <property type="entry name" value="PROKAR_LIPOPROTEIN"/>
    <property type="match status" value="1"/>
</dbReference>
<reference evidence="2 3" key="1">
    <citation type="submission" date="2018-01" db="EMBL/GenBank/DDBJ databases">
        <title>Complete genome sequence of Flavivirga eckloniae ECD14 isolated from seaweed Ecklonia cava.</title>
        <authorList>
            <person name="Lee J.H."/>
            <person name="Baik K.S."/>
            <person name="Seong C.N."/>
        </authorList>
    </citation>
    <scope>NUCLEOTIDE SEQUENCE [LARGE SCALE GENOMIC DNA]</scope>
    <source>
        <strain evidence="2 3">ECD14</strain>
    </source>
</reference>
<dbReference type="Proteomes" id="UP000235826">
    <property type="component" value="Chromosome"/>
</dbReference>
<accession>A0A2K9PXU2</accession>
<gene>
    <name evidence="2" type="ORF">C1H87_22605</name>
</gene>
<evidence type="ECO:0000256" key="1">
    <source>
        <dbReference type="SAM" id="SignalP"/>
    </source>
</evidence>
<dbReference type="EMBL" id="CP025791">
    <property type="protein sequence ID" value="AUP81357.1"/>
    <property type="molecule type" value="Genomic_DNA"/>
</dbReference>
<sequence>MKRYILIILLVSFFSLSGCDDVLDCIVNVRPELHDKDLSVGLVDEYYSDFISAEIKNEVNDNAYDYYFDVSGRLPEGIEVFYNRHREVLFKGVPKESGRFAIRVFLEVVPHYDPYEDDRVNGPLCTDETSRTYTLYID</sequence>
<dbReference type="KEGG" id="fek:C1H87_22605"/>
<organism evidence="2 3">
    <name type="scientific">Flavivirga eckloniae</name>
    <dbReference type="NCBI Taxonomy" id="1803846"/>
    <lineage>
        <taxon>Bacteria</taxon>
        <taxon>Pseudomonadati</taxon>
        <taxon>Bacteroidota</taxon>
        <taxon>Flavobacteriia</taxon>
        <taxon>Flavobacteriales</taxon>
        <taxon>Flavobacteriaceae</taxon>
        <taxon>Flavivirga</taxon>
    </lineage>
</organism>
<feature type="signal peptide" evidence="1">
    <location>
        <begin position="1"/>
        <end position="17"/>
    </location>
</feature>
<evidence type="ECO:0000313" key="2">
    <source>
        <dbReference type="EMBL" id="AUP81357.1"/>
    </source>
</evidence>
<proteinExistence type="predicted"/>
<dbReference type="AlphaFoldDB" id="A0A2K9PXU2"/>
<dbReference type="RefSeq" id="WP_102757999.1">
    <property type="nucleotide sequence ID" value="NZ_CP025791.1"/>
</dbReference>
<dbReference type="OrthoDB" id="1435237at2"/>
<protein>
    <recommendedName>
        <fullName evidence="4">DUF4249 domain-containing protein</fullName>
    </recommendedName>
</protein>
<keyword evidence="1" id="KW-0732">Signal</keyword>
<name>A0A2K9PXU2_9FLAO</name>
<evidence type="ECO:0008006" key="4">
    <source>
        <dbReference type="Google" id="ProtNLM"/>
    </source>
</evidence>
<feature type="chain" id="PRO_5014610217" description="DUF4249 domain-containing protein" evidence="1">
    <location>
        <begin position="18"/>
        <end position="138"/>
    </location>
</feature>